<proteinExistence type="inferred from homology"/>
<feature type="transmembrane region" description="Helical" evidence="7">
    <location>
        <begin position="374"/>
        <end position="395"/>
    </location>
</feature>
<accession>A0A1L9T4Q5</accession>
<evidence type="ECO:0000256" key="4">
    <source>
        <dbReference type="ARBA" id="ARBA00022692"/>
    </source>
</evidence>
<keyword evidence="5 7" id="KW-1133">Transmembrane helix</keyword>
<name>A0A1L9T4Q5_9EURO</name>
<dbReference type="GO" id="GO:0022857">
    <property type="term" value="F:transmembrane transporter activity"/>
    <property type="evidence" value="ECO:0007669"/>
    <property type="project" value="InterPro"/>
</dbReference>
<dbReference type="InterPro" id="IPR020846">
    <property type="entry name" value="MFS_dom"/>
</dbReference>
<evidence type="ECO:0000313" key="10">
    <source>
        <dbReference type="Proteomes" id="UP000184356"/>
    </source>
</evidence>
<dbReference type="FunFam" id="1.20.1250.20:FF:000057">
    <property type="entry name" value="MFS general substrate transporter"/>
    <property type="match status" value="1"/>
</dbReference>
<evidence type="ECO:0000256" key="7">
    <source>
        <dbReference type="SAM" id="Phobius"/>
    </source>
</evidence>
<feature type="transmembrane region" description="Helical" evidence="7">
    <location>
        <begin position="151"/>
        <end position="171"/>
    </location>
</feature>
<keyword evidence="6 7" id="KW-0472">Membrane</keyword>
<dbReference type="AlphaFoldDB" id="A0A1L9T4Q5"/>
<comment type="subcellular location">
    <subcellularLocation>
        <location evidence="1">Membrane</location>
        <topology evidence="1">Multi-pass membrane protein</topology>
    </subcellularLocation>
</comment>
<dbReference type="InterPro" id="IPR036259">
    <property type="entry name" value="MFS_trans_sf"/>
</dbReference>
<reference evidence="10" key="1">
    <citation type="journal article" date="2017" name="Genome Biol.">
        <title>Comparative genomics reveals high biological diversity and specific adaptations in the industrially and medically important fungal genus Aspergillus.</title>
        <authorList>
            <person name="de Vries R.P."/>
            <person name="Riley R."/>
            <person name="Wiebenga A."/>
            <person name="Aguilar-Osorio G."/>
            <person name="Amillis S."/>
            <person name="Uchima C.A."/>
            <person name="Anderluh G."/>
            <person name="Asadollahi M."/>
            <person name="Askin M."/>
            <person name="Barry K."/>
            <person name="Battaglia E."/>
            <person name="Bayram O."/>
            <person name="Benocci T."/>
            <person name="Braus-Stromeyer S.A."/>
            <person name="Caldana C."/>
            <person name="Canovas D."/>
            <person name="Cerqueira G.C."/>
            <person name="Chen F."/>
            <person name="Chen W."/>
            <person name="Choi C."/>
            <person name="Clum A."/>
            <person name="Dos Santos R.A."/>
            <person name="Damasio A.R."/>
            <person name="Diallinas G."/>
            <person name="Emri T."/>
            <person name="Fekete E."/>
            <person name="Flipphi M."/>
            <person name="Freyberg S."/>
            <person name="Gallo A."/>
            <person name="Gournas C."/>
            <person name="Habgood R."/>
            <person name="Hainaut M."/>
            <person name="Harispe M.L."/>
            <person name="Henrissat B."/>
            <person name="Hilden K.S."/>
            <person name="Hope R."/>
            <person name="Hossain A."/>
            <person name="Karabika E."/>
            <person name="Karaffa L."/>
            <person name="Karanyi Z."/>
            <person name="Krasevec N."/>
            <person name="Kuo A."/>
            <person name="Kusch H."/>
            <person name="LaButti K."/>
            <person name="Lagendijk E.L."/>
            <person name="Lapidus A."/>
            <person name="Levasseur A."/>
            <person name="Lindquist E."/>
            <person name="Lipzen A."/>
            <person name="Logrieco A.F."/>
            <person name="MacCabe A."/>
            <person name="Maekelae M.R."/>
            <person name="Malavazi I."/>
            <person name="Melin P."/>
            <person name="Meyer V."/>
            <person name="Mielnichuk N."/>
            <person name="Miskei M."/>
            <person name="Molnar A.P."/>
            <person name="Mule G."/>
            <person name="Ngan C.Y."/>
            <person name="Orejas M."/>
            <person name="Orosz E."/>
            <person name="Ouedraogo J.P."/>
            <person name="Overkamp K.M."/>
            <person name="Park H.-S."/>
            <person name="Perrone G."/>
            <person name="Piumi F."/>
            <person name="Punt P.J."/>
            <person name="Ram A.F."/>
            <person name="Ramon A."/>
            <person name="Rauscher S."/>
            <person name="Record E."/>
            <person name="Riano-Pachon D.M."/>
            <person name="Robert V."/>
            <person name="Roehrig J."/>
            <person name="Ruller R."/>
            <person name="Salamov A."/>
            <person name="Salih N.S."/>
            <person name="Samson R.A."/>
            <person name="Sandor E."/>
            <person name="Sanguinetti M."/>
            <person name="Schuetze T."/>
            <person name="Sepcic K."/>
            <person name="Shelest E."/>
            <person name="Sherlock G."/>
            <person name="Sophianopoulou V."/>
            <person name="Squina F.M."/>
            <person name="Sun H."/>
            <person name="Susca A."/>
            <person name="Todd R.B."/>
            <person name="Tsang A."/>
            <person name="Unkles S.E."/>
            <person name="van de Wiele N."/>
            <person name="van Rossen-Uffink D."/>
            <person name="Oliveira J.V."/>
            <person name="Vesth T.C."/>
            <person name="Visser J."/>
            <person name="Yu J.-H."/>
            <person name="Zhou M."/>
            <person name="Andersen M.R."/>
            <person name="Archer D.B."/>
            <person name="Baker S.E."/>
            <person name="Benoit I."/>
            <person name="Brakhage A.A."/>
            <person name="Braus G.H."/>
            <person name="Fischer R."/>
            <person name="Frisvad J.C."/>
            <person name="Goldman G.H."/>
            <person name="Houbraken J."/>
            <person name="Oakley B."/>
            <person name="Pocsi I."/>
            <person name="Scazzocchio C."/>
            <person name="Seiboth B."/>
            <person name="vanKuyk P.A."/>
            <person name="Wortman J."/>
            <person name="Dyer P.S."/>
            <person name="Grigoriev I.V."/>
        </authorList>
    </citation>
    <scope>NUCLEOTIDE SEQUENCE [LARGE SCALE GENOMIC DNA]</scope>
    <source>
        <strain evidence="10">CBS 593.65</strain>
    </source>
</reference>
<dbReference type="GO" id="GO:0016020">
    <property type="term" value="C:membrane"/>
    <property type="evidence" value="ECO:0007669"/>
    <property type="project" value="UniProtKB-SubCell"/>
</dbReference>
<feature type="transmembrane region" description="Helical" evidence="7">
    <location>
        <begin position="95"/>
        <end position="114"/>
    </location>
</feature>
<dbReference type="PANTHER" id="PTHR43791:SF12">
    <property type="entry name" value="MAJOR FACILITATOR SUPERFAMILY (MFS) PROFILE DOMAIN-CONTAINING PROTEIN"/>
    <property type="match status" value="1"/>
</dbReference>
<keyword evidence="3" id="KW-0813">Transport</keyword>
<feature type="transmembrane region" description="Helical" evidence="7">
    <location>
        <begin position="120"/>
        <end position="139"/>
    </location>
</feature>
<dbReference type="GeneID" id="63760041"/>
<evidence type="ECO:0000256" key="1">
    <source>
        <dbReference type="ARBA" id="ARBA00004141"/>
    </source>
</evidence>
<comment type="similarity">
    <text evidence="2">Belongs to the major facilitator superfamily.</text>
</comment>
<sequence length="481" mass="53512">MALVQNPGKVQSDEAPVDDEISKAGLGATACDYSGARTKSDPREIALVRKLDWWIMPILWFMYFLNYLDRNAIALARLNNLEEDLNLSSSEYQTCVSILFVGYVIVGIPANMVVTRVRPSWWMSSCMTAWAIISALTAVSQNYIGLLLTRFFLGITEAPYYPGALYVLATFYTRKELATRISILYTGNILATAFAGLIALGIFQMDGMAGISGWRWLFIIQGVVTFIVAILGFFILPDEPLTTRWLTESERLLAHERTQEDTVGNEGKTTTWQGVWGAAKDPKVWLFTLMQHCHLGANGFKNFFPTAVATLGFSETITLVLTCPPYLVAGFLSIAWSWSSGRFNERTWHITIAKAIAVFGFVLGCATLNTGARYFAMCVFSIGTYAVNSIILGWVSATCSQTKEKKASSLAIVNCIAVASFIWTPYMWPTSDEPRYVMAMSSSAALSIATAAGAWAMRFWLKHENRKIRQLENEGVLYYAY</sequence>
<keyword evidence="4 7" id="KW-0812">Transmembrane</keyword>
<evidence type="ECO:0000259" key="8">
    <source>
        <dbReference type="PROSITE" id="PS50850"/>
    </source>
</evidence>
<dbReference type="STRING" id="1036612.A0A1L9T4Q5"/>
<feature type="transmembrane region" description="Helical" evidence="7">
    <location>
        <begin position="438"/>
        <end position="461"/>
    </location>
</feature>
<gene>
    <name evidence="9" type="ORF">ASPSYDRAFT_209880</name>
</gene>
<evidence type="ECO:0000256" key="6">
    <source>
        <dbReference type="ARBA" id="ARBA00023136"/>
    </source>
</evidence>
<feature type="domain" description="Major facilitator superfamily (MFS) profile" evidence="8">
    <location>
        <begin position="55"/>
        <end position="481"/>
    </location>
</feature>
<dbReference type="RefSeq" id="XP_040698228.1">
    <property type="nucleotide sequence ID" value="XM_040843968.1"/>
</dbReference>
<feature type="transmembrane region" description="Helical" evidence="7">
    <location>
        <begin position="348"/>
        <end position="368"/>
    </location>
</feature>
<dbReference type="EMBL" id="KV878594">
    <property type="protein sequence ID" value="OJJ54422.1"/>
    <property type="molecule type" value="Genomic_DNA"/>
</dbReference>
<keyword evidence="10" id="KW-1185">Reference proteome</keyword>
<evidence type="ECO:0000256" key="2">
    <source>
        <dbReference type="ARBA" id="ARBA00008335"/>
    </source>
</evidence>
<evidence type="ECO:0000256" key="3">
    <source>
        <dbReference type="ARBA" id="ARBA00022448"/>
    </source>
</evidence>
<feature type="transmembrane region" description="Helical" evidence="7">
    <location>
        <begin position="317"/>
        <end position="336"/>
    </location>
</feature>
<dbReference type="Pfam" id="PF07690">
    <property type="entry name" value="MFS_1"/>
    <property type="match status" value="1"/>
</dbReference>
<feature type="transmembrane region" description="Helical" evidence="7">
    <location>
        <begin position="215"/>
        <end position="236"/>
    </location>
</feature>
<evidence type="ECO:0000256" key="5">
    <source>
        <dbReference type="ARBA" id="ARBA00022989"/>
    </source>
</evidence>
<dbReference type="InterPro" id="IPR011701">
    <property type="entry name" value="MFS"/>
</dbReference>
<protein>
    <recommendedName>
        <fullName evidence="8">Major facilitator superfamily (MFS) profile domain-containing protein</fullName>
    </recommendedName>
</protein>
<feature type="transmembrane region" description="Helical" evidence="7">
    <location>
        <begin position="407"/>
        <end position="426"/>
    </location>
</feature>
<dbReference type="Proteomes" id="UP000184356">
    <property type="component" value="Unassembled WGS sequence"/>
</dbReference>
<dbReference type="PANTHER" id="PTHR43791">
    <property type="entry name" value="PERMEASE-RELATED"/>
    <property type="match status" value="1"/>
</dbReference>
<dbReference type="PROSITE" id="PS50850">
    <property type="entry name" value="MFS"/>
    <property type="match status" value="1"/>
</dbReference>
<organism evidence="9 10">
    <name type="scientific">Aspergillus sydowii CBS 593.65</name>
    <dbReference type="NCBI Taxonomy" id="1036612"/>
    <lineage>
        <taxon>Eukaryota</taxon>
        <taxon>Fungi</taxon>
        <taxon>Dikarya</taxon>
        <taxon>Ascomycota</taxon>
        <taxon>Pezizomycotina</taxon>
        <taxon>Eurotiomycetes</taxon>
        <taxon>Eurotiomycetidae</taxon>
        <taxon>Eurotiales</taxon>
        <taxon>Aspergillaceae</taxon>
        <taxon>Aspergillus</taxon>
        <taxon>Aspergillus subgen. Nidulantes</taxon>
    </lineage>
</organism>
<dbReference type="FunFam" id="1.20.1250.20:FF:000013">
    <property type="entry name" value="MFS general substrate transporter"/>
    <property type="match status" value="1"/>
</dbReference>
<dbReference type="OrthoDB" id="2250022at2759"/>
<feature type="transmembrane region" description="Helical" evidence="7">
    <location>
        <begin position="183"/>
        <end position="203"/>
    </location>
</feature>
<dbReference type="Gene3D" id="1.20.1250.20">
    <property type="entry name" value="MFS general substrate transporter like domains"/>
    <property type="match status" value="2"/>
</dbReference>
<feature type="transmembrane region" description="Helical" evidence="7">
    <location>
        <begin position="51"/>
        <end position="68"/>
    </location>
</feature>
<evidence type="ECO:0000313" key="9">
    <source>
        <dbReference type="EMBL" id="OJJ54422.1"/>
    </source>
</evidence>
<dbReference type="SUPFAM" id="SSF103473">
    <property type="entry name" value="MFS general substrate transporter"/>
    <property type="match status" value="1"/>
</dbReference>
<dbReference type="VEuPathDB" id="FungiDB:ASPSYDRAFT_209880"/>